<accession>A0A4Q1KHQ1</accession>
<dbReference type="EMBL" id="SBKP01000005">
    <property type="protein sequence ID" value="RXR29293.1"/>
    <property type="molecule type" value="Genomic_DNA"/>
</dbReference>
<reference evidence="3" key="1">
    <citation type="submission" date="2019-01" db="EMBL/GenBank/DDBJ databases">
        <title>Cytophagaceae bacterium strain CAR-16.</title>
        <authorList>
            <person name="Chen W.-M."/>
        </authorList>
    </citation>
    <scope>NUCLEOTIDE SEQUENCE [LARGE SCALE GENOMIC DNA]</scope>
    <source>
        <strain evidence="3">CHR27</strain>
    </source>
</reference>
<evidence type="ECO:0000256" key="1">
    <source>
        <dbReference type="SAM" id="MobiDB-lite"/>
    </source>
</evidence>
<dbReference type="AlphaFoldDB" id="A0A4Q1KHQ1"/>
<comment type="caution">
    <text evidence="2">The sequence shown here is derived from an EMBL/GenBank/DDBJ whole genome shotgun (WGS) entry which is preliminary data.</text>
</comment>
<feature type="region of interest" description="Disordered" evidence="1">
    <location>
        <begin position="113"/>
        <end position="140"/>
    </location>
</feature>
<sequence length="140" mass="15569">MHASQSQAQYKRELRIPVDIPVRIDSVLVSTDAMLRNLTEHGALIEGISLPKGAQFQIDYEGQIVFGIVAWAEDDRIGARFPFMLDDGPLYTRLQQAVVEHEVRQKHTPRVYASAPAPHIQNPAPSALRRATGGFGRRGL</sequence>
<keyword evidence="3" id="KW-1185">Reference proteome</keyword>
<dbReference type="Proteomes" id="UP000290958">
    <property type="component" value="Unassembled WGS sequence"/>
</dbReference>
<evidence type="ECO:0000313" key="3">
    <source>
        <dbReference type="Proteomes" id="UP000290958"/>
    </source>
</evidence>
<gene>
    <name evidence="2" type="ORF">EQG66_07335</name>
</gene>
<dbReference type="RefSeq" id="WP_129403931.1">
    <property type="nucleotide sequence ID" value="NZ_SBKP01000005.1"/>
</dbReference>
<protein>
    <submittedName>
        <fullName evidence="2">PilZ domain-containing protein</fullName>
    </submittedName>
</protein>
<proteinExistence type="predicted"/>
<dbReference type="OrthoDB" id="7449195at2"/>
<organism evidence="2 3">
    <name type="scientific">Sphingobium fluviale</name>
    <dbReference type="NCBI Taxonomy" id="2506423"/>
    <lineage>
        <taxon>Bacteria</taxon>
        <taxon>Pseudomonadati</taxon>
        <taxon>Pseudomonadota</taxon>
        <taxon>Alphaproteobacteria</taxon>
        <taxon>Sphingomonadales</taxon>
        <taxon>Sphingomonadaceae</taxon>
        <taxon>Sphingobium</taxon>
    </lineage>
</organism>
<name>A0A4Q1KHQ1_9SPHN</name>
<evidence type="ECO:0000313" key="2">
    <source>
        <dbReference type="EMBL" id="RXR29293.1"/>
    </source>
</evidence>